<dbReference type="AlphaFoldDB" id="A0A242B0J5"/>
<accession>A0A242B0J5</accession>
<name>A0A242B0J5_ENTFC</name>
<comment type="caution">
    <text evidence="1">The sequence shown here is derived from an EMBL/GenBank/DDBJ whole genome shotgun (WGS) entry which is preliminary data.</text>
</comment>
<sequence length="165" mass="19893">MSWRKKFNSFKTKQKKEESFFPSKLKSDKDIIVQKENFEQVKMQFKGVKENEQLLDSAITDQIDQHLFFTHIILEQATNRPLRKNEITIFLETQKYVQLLKDRKKSADELLDMLFELYIKGAIFVGKYEDENTENIGIYYARRGIYSFFKVFIYDISKREKINYE</sequence>
<protein>
    <submittedName>
        <fullName evidence="1">Uncharacterized protein</fullName>
    </submittedName>
</protein>
<organism evidence="1 2">
    <name type="scientific">Enterococcus faecium</name>
    <name type="common">Streptococcus faecium</name>
    <dbReference type="NCBI Taxonomy" id="1352"/>
    <lineage>
        <taxon>Bacteria</taxon>
        <taxon>Bacillati</taxon>
        <taxon>Bacillota</taxon>
        <taxon>Bacilli</taxon>
        <taxon>Lactobacillales</taxon>
        <taxon>Enterococcaceae</taxon>
        <taxon>Enterococcus</taxon>
    </lineage>
</organism>
<gene>
    <name evidence="1" type="ORF">A5810_002954</name>
</gene>
<dbReference type="Proteomes" id="UP000194885">
    <property type="component" value="Unassembled WGS sequence"/>
</dbReference>
<evidence type="ECO:0000313" key="2">
    <source>
        <dbReference type="Proteomes" id="UP000194885"/>
    </source>
</evidence>
<evidence type="ECO:0000313" key="1">
    <source>
        <dbReference type="EMBL" id="OTN86714.1"/>
    </source>
</evidence>
<reference evidence="1 2" key="1">
    <citation type="submission" date="2017-05" db="EMBL/GenBank/DDBJ databases">
        <title>The Genome Sequence of Enterococcus faecium 7H8_DIV0219.</title>
        <authorList>
            <consortium name="The Broad Institute Genomics Platform"/>
            <consortium name="The Broad Institute Genomic Center for Infectious Diseases"/>
            <person name="Earl A."/>
            <person name="Manson A."/>
            <person name="Schwartman J."/>
            <person name="Gilmore M."/>
            <person name="Abouelleil A."/>
            <person name="Cao P."/>
            <person name="Chapman S."/>
            <person name="Cusick C."/>
            <person name="Shea T."/>
            <person name="Young S."/>
            <person name="Neafsey D."/>
            <person name="Nusbaum C."/>
            <person name="Birren B."/>
        </authorList>
    </citation>
    <scope>NUCLEOTIDE SEQUENCE [LARGE SCALE GENOMIC DNA]</scope>
    <source>
        <strain evidence="1 2">7H8_DIV0219</strain>
    </source>
</reference>
<proteinExistence type="predicted"/>
<dbReference type="RefSeq" id="WP_086319881.1">
    <property type="nucleotide sequence ID" value="NZ_NGKW01000012.1"/>
</dbReference>
<dbReference type="EMBL" id="NGKW01000012">
    <property type="protein sequence ID" value="OTN86714.1"/>
    <property type="molecule type" value="Genomic_DNA"/>
</dbReference>